<protein>
    <submittedName>
        <fullName evidence="1">Uncharacterized protein</fullName>
    </submittedName>
</protein>
<sequence>MNKDSMKLKCFDLHEPRGLTFVTAIQNFYDLSPPPDTNSGFASAFVTPCSAFKRRRWYLKSTGSILVPPVGLGDVTFPVVNVRKSDVPHPNRRYQNRPLHLLLGFGHFDSRRKVLFNRGLFLNSFQFGRGREIPSTPTPFKPYIL</sequence>
<proteinExistence type="predicted"/>
<organism evidence="1 2">
    <name type="scientific">Araneus ventricosus</name>
    <name type="common">Orbweaver spider</name>
    <name type="synonym">Epeira ventricosa</name>
    <dbReference type="NCBI Taxonomy" id="182803"/>
    <lineage>
        <taxon>Eukaryota</taxon>
        <taxon>Metazoa</taxon>
        <taxon>Ecdysozoa</taxon>
        <taxon>Arthropoda</taxon>
        <taxon>Chelicerata</taxon>
        <taxon>Arachnida</taxon>
        <taxon>Araneae</taxon>
        <taxon>Araneomorphae</taxon>
        <taxon>Entelegynae</taxon>
        <taxon>Araneoidea</taxon>
        <taxon>Araneidae</taxon>
        <taxon>Araneus</taxon>
    </lineage>
</organism>
<dbReference type="EMBL" id="BGPR01006772">
    <property type="protein sequence ID" value="GBN21732.1"/>
    <property type="molecule type" value="Genomic_DNA"/>
</dbReference>
<keyword evidence="2" id="KW-1185">Reference proteome</keyword>
<gene>
    <name evidence="1" type="ORF">AVEN_171316_1</name>
</gene>
<dbReference type="AlphaFoldDB" id="A0A4Y2M4P3"/>
<evidence type="ECO:0000313" key="2">
    <source>
        <dbReference type="Proteomes" id="UP000499080"/>
    </source>
</evidence>
<name>A0A4Y2M4P3_ARAVE</name>
<comment type="caution">
    <text evidence="1">The sequence shown here is derived from an EMBL/GenBank/DDBJ whole genome shotgun (WGS) entry which is preliminary data.</text>
</comment>
<accession>A0A4Y2M4P3</accession>
<dbReference type="Proteomes" id="UP000499080">
    <property type="component" value="Unassembled WGS sequence"/>
</dbReference>
<evidence type="ECO:0000313" key="1">
    <source>
        <dbReference type="EMBL" id="GBN21732.1"/>
    </source>
</evidence>
<reference evidence="1 2" key="1">
    <citation type="journal article" date="2019" name="Sci. Rep.">
        <title>Orb-weaving spider Araneus ventricosus genome elucidates the spidroin gene catalogue.</title>
        <authorList>
            <person name="Kono N."/>
            <person name="Nakamura H."/>
            <person name="Ohtoshi R."/>
            <person name="Moran D.A.P."/>
            <person name="Shinohara A."/>
            <person name="Yoshida Y."/>
            <person name="Fujiwara M."/>
            <person name="Mori M."/>
            <person name="Tomita M."/>
            <person name="Arakawa K."/>
        </authorList>
    </citation>
    <scope>NUCLEOTIDE SEQUENCE [LARGE SCALE GENOMIC DNA]</scope>
</reference>